<evidence type="ECO:0000256" key="2">
    <source>
        <dbReference type="ARBA" id="ARBA00022525"/>
    </source>
</evidence>
<evidence type="ECO:0000256" key="3">
    <source>
        <dbReference type="ARBA" id="ARBA00023157"/>
    </source>
</evidence>
<reference evidence="7 8" key="1">
    <citation type="journal article" date="2024" name="BMC Genomics">
        <title>Genome assembly of redclaw crayfish (Cherax quadricarinatus) provides insights into its immune adaptation and hypoxia tolerance.</title>
        <authorList>
            <person name="Liu Z."/>
            <person name="Zheng J."/>
            <person name="Li H."/>
            <person name="Fang K."/>
            <person name="Wang S."/>
            <person name="He J."/>
            <person name="Zhou D."/>
            <person name="Weng S."/>
            <person name="Chi M."/>
            <person name="Gu Z."/>
            <person name="He J."/>
            <person name="Li F."/>
            <person name="Wang M."/>
        </authorList>
    </citation>
    <scope>NUCLEOTIDE SEQUENCE [LARGE SCALE GENOMIC DNA]</scope>
    <source>
        <strain evidence="7">ZL_2023a</strain>
    </source>
</reference>
<feature type="chain" id="PRO_5043452323" description="Peptidase S1 domain-containing protein" evidence="5">
    <location>
        <begin position="28"/>
        <end position="432"/>
    </location>
</feature>
<dbReference type="SMART" id="SM00020">
    <property type="entry name" value="Tryp_SPc"/>
    <property type="match status" value="1"/>
</dbReference>
<keyword evidence="8" id="KW-1185">Reference proteome</keyword>
<dbReference type="GO" id="GO:0005576">
    <property type="term" value="C:extracellular region"/>
    <property type="evidence" value="ECO:0007669"/>
    <property type="project" value="UniProtKB-SubCell"/>
</dbReference>
<dbReference type="EMBL" id="JARKIK010000004">
    <property type="protein sequence ID" value="KAK8752603.1"/>
    <property type="molecule type" value="Genomic_DNA"/>
</dbReference>
<dbReference type="FunFam" id="2.40.10.10:FF:000038">
    <property type="entry name" value="Serine protease"/>
    <property type="match status" value="1"/>
</dbReference>
<dbReference type="AlphaFoldDB" id="A0AAW0YLK7"/>
<evidence type="ECO:0000256" key="5">
    <source>
        <dbReference type="SAM" id="SignalP"/>
    </source>
</evidence>
<evidence type="ECO:0000259" key="6">
    <source>
        <dbReference type="PROSITE" id="PS50240"/>
    </source>
</evidence>
<dbReference type="GO" id="GO:0004252">
    <property type="term" value="F:serine-type endopeptidase activity"/>
    <property type="evidence" value="ECO:0007669"/>
    <property type="project" value="InterPro"/>
</dbReference>
<dbReference type="PANTHER" id="PTHR24256">
    <property type="entry name" value="TRYPTASE-RELATED"/>
    <property type="match status" value="1"/>
</dbReference>
<evidence type="ECO:0000313" key="8">
    <source>
        <dbReference type="Proteomes" id="UP001445076"/>
    </source>
</evidence>
<dbReference type="InterPro" id="IPR043504">
    <property type="entry name" value="Peptidase_S1_PA_chymotrypsin"/>
</dbReference>
<dbReference type="InterPro" id="IPR001254">
    <property type="entry name" value="Trypsin_dom"/>
</dbReference>
<dbReference type="Gene3D" id="2.40.10.10">
    <property type="entry name" value="Trypsin-like serine proteases"/>
    <property type="match status" value="2"/>
</dbReference>
<dbReference type="SUPFAM" id="SSF50494">
    <property type="entry name" value="Trypsin-like serine proteases"/>
    <property type="match status" value="1"/>
</dbReference>
<gene>
    <name evidence="7" type="ORF">OTU49_006490</name>
</gene>
<dbReference type="InterPro" id="IPR001314">
    <property type="entry name" value="Peptidase_S1A"/>
</dbReference>
<proteinExistence type="inferred from homology"/>
<evidence type="ECO:0000313" key="7">
    <source>
        <dbReference type="EMBL" id="KAK8752603.1"/>
    </source>
</evidence>
<accession>A0AAW0YLK7</accession>
<dbReference type="InterPro" id="IPR051487">
    <property type="entry name" value="Ser/Thr_Proteases_Immune/Dev"/>
</dbReference>
<dbReference type="CDD" id="cd00190">
    <property type="entry name" value="Tryp_SPc"/>
    <property type="match status" value="1"/>
</dbReference>
<name>A0AAW0YLK7_CHEQU</name>
<keyword evidence="3" id="KW-1015">Disulfide bond</keyword>
<dbReference type="PRINTS" id="PR00722">
    <property type="entry name" value="CHYMOTRYPSIN"/>
</dbReference>
<sequence length="432" mass="45980">MSGECWVSTWVMAAVAVSFMNLGVVVAEPAAARAALRHPRQVTSPTTNDVLLCQFEASAGVTSPECKQILSSNPPLVQPQTPPKPVQTPSPGCICTRHWQCLDNAKGQGEDGEVVDIVDVRTGAMACPAVEDICCNKVNMKAPAPLLQPYTPGCGNHNPKGIGVTYEGFTEKNAQFGEFPWMAVVMTADKPLGADANAYIGGGSLIHPEFVMTAAHYVEGKTASELAVRLGEWNIQAATESIKHVEILVSKIHVHPQFNRRKLTHDVALLQLQQAAPLGPTIDTICLPNPSQKFDGSLCLSSGWGKDLFGMQGKYQQILKTVALPAVSHQACEAALRGTRLGPRFRLSKTFMCAGGEPGKDLCTGDGGSPLVCPMPENPTTYVQAGIVAWGIGCGSEGVPGVYADVGQAMEWIDSVLQTVSNFDVRLGFRNG</sequence>
<dbReference type="Proteomes" id="UP001445076">
    <property type="component" value="Unassembled WGS sequence"/>
</dbReference>
<keyword evidence="2" id="KW-0964">Secreted</keyword>
<keyword evidence="5" id="KW-0732">Signal</keyword>
<dbReference type="GO" id="GO:0006508">
    <property type="term" value="P:proteolysis"/>
    <property type="evidence" value="ECO:0007669"/>
    <property type="project" value="InterPro"/>
</dbReference>
<dbReference type="InterPro" id="IPR009003">
    <property type="entry name" value="Peptidase_S1_PA"/>
</dbReference>
<evidence type="ECO:0000256" key="4">
    <source>
        <dbReference type="ARBA" id="ARBA00024195"/>
    </source>
</evidence>
<dbReference type="Pfam" id="PF00089">
    <property type="entry name" value="Trypsin"/>
    <property type="match status" value="1"/>
</dbReference>
<feature type="domain" description="Peptidase S1" evidence="6">
    <location>
        <begin position="165"/>
        <end position="418"/>
    </location>
</feature>
<comment type="similarity">
    <text evidence="4">Belongs to the peptidase S1 family. CLIP subfamily.</text>
</comment>
<feature type="signal peptide" evidence="5">
    <location>
        <begin position="1"/>
        <end position="27"/>
    </location>
</feature>
<comment type="subcellular location">
    <subcellularLocation>
        <location evidence="1">Secreted</location>
    </subcellularLocation>
</comment>
<protein>
    <recommendedName>
        <fullName evidence="6">Peptidase S1 domain-containing protein</fullName>
    </recommendedName>
</protein>
<comment type="caution">
    <text evidence="7">The sequence shown here is derived from an EMBL/GenBank/DDBJ whole genome shotgun (WGS) entry which is preliminary data.</text>
</comment>
<dbReference type="PROSITE" id="PS50240">
    <property type="entry name" value="TRYPSIN_DOM"/>
    <property type="match status" value="1"/>
</dbReference>
<evidence type="ECO:0000256" key="1">
    <source>
        <dbReference type="ARBA" id="ARBA00004613"/>
    </source>
</evidence>
<organism evidence="7 8">
    <name type="scientific">Cherax quadricarinatus</name>
    <name type="common">Australian red claw crayfish</name>
    <dbReference type="NCBI Taxonomy" id="27406"/>
    <lineage>
        <taxon>Eukaryota</taxon>
        <taxon>Metazoa</taxon>
        <taxon>Ecdysozoa</taxon>
        <taxon>Arthropoda</taxon>
        <taxon>Crustacea</taxon>
        <taxon>Multicrustacea</taxon>
        <taxon>Malacostraca</taxon>
        <taxon>Eumalacostraca</taxon>
        <taxon>Eucarida</taxon>
        <taxon>Decapoda</taxon>
        <taxon>Pleocyemata</taxon>
        <taxon>Astacidea</taxon>
        <taxon>Parastacoidea</taxon>
        <taxon>Parastacidae</taxon>
        <taxon>Cherax</taxon>
    </lineage>
</organism>